<keyword evidence="1" id="KW-0732">Signal</keyword>
<evidence type="ECO:0000313" key="3">
    <source>
        <dbReference type="Proteomes" id="UP001153365"/>
    </source>
</evidence>
<feature type="chain" id="PRO_5043975981" description="Secreted protein" evidence="1">
    <location>
        <begin position="27"/>
        <end position="105"/>
    </location>
</feature>
<reference evidence="2" key="1">
    <citation type="submission" date="2022-06" db="EMBL/GenBank/DDBJ databases">
        <authorList>
            <consortium name="SYNGENTA / RWTH Aachen University"/>
        </authorList>
    </citation>
    <scope>NUCLEOTIDE SEQUENCE</scope>
</reference>
<accession>A0AAV0BC89</accession>
<dbReference type="AlphaFoldDB" id="A0AAV0BC89"/>
<dbReference type="EMBL" id="CALTRL010004283">
    <property type="protein sequence ID" value="CAH7682789.1"/>
    <property type="molecule type" value="Genomic_DNA"/>
</dbReference>
<sequence>MVRSFEVLYLSLLQISLTDLARRVLAGRIMVWRKEINLLLGRSNLPLLLSFTESHLQRLGDGWSSPTIATSSSKISIHSHRVQRQNQVMITTQTPFSATIPLWCS</sequence>
<keyword evidence="3" id="KW-1185">Reference proteome</keyword>
<dbReference type="Proteomes" id="UP001153365">
    <property type="component" value="Unassembled WGS sequence"/>
</dbReference>
<evidence type="ECO:0008006" key="4">
    <source>
        <dbReference type="Google" id="ProtNLM"/>
    </source>
</evidence>
<gene>
    <name evidence="2" type="ORF">PPACK8108_LOCUS15892</name>
</gene>
<organism evidence="2 3">
    <name type="scientific">Phakopsora pachyrhizi</name>
    <name type="common">Asian soybean rust disease fungus</name>
    <dbReference type="NCBI Taxonomy" id="170000"/>
    <lineage>
        <taxon>Eukaryota</taxon>
        <taxon>Fungi</taxon>
        <taxon>Dikarya</taxon>
        <taxon>Basidiomycota</taxon>
        <taxon>Pucciniomycotina</taxon>
        <taxon>Pucciniomycetes</taxon>
        <taxon>Pucciniales</taxon>
        <taxon>Phakopsoraceae</taxon>
        <taxon>Phakopsora</taxon>
    </lineage>
</organism>
<protein>
    <recommendedName>
        <fullName evidence="4">Secreted protein</fullName>
    </recommendedName>
</protein>
<evidence type="ECO:0000313" key="2">
    <source>
        <dbReference type="EMBL" id="CAH7682789.1"/>
    </source>
</evidence>
<evidence type="ECO:0000256" key="1">
    <source>
        <dbReference type="SAM" id="SignalP"/>
    </source>
</evidence>
<feature type="signal peptide" evidence="1">
    <location>
        <begin position="1"/>
        <end position="26"/>
    </location>
</feature>
<proteinExistence type="predicted"/>
<name>A0AAV0BC89_PHAPC</name>
<comment type="caution">
    <text evidence="2">The sequence shown here is derived from an EMBL/GenBank/DDBJ whole genome shotgun (WGS) entry which is preliminary data.</text>
</comment>